<dbReference type="FunFam" id="2.10.220.10:FF:000005">
    <property type="entry name" value="Tyrosine-protein kinase receptor"/>
    <property type="match status" value="1"/>
</dbReference>
<proteinExistence type="predicted"/>
<reference evidence="30 31" key="1">
    <citation type="journal article" date="2020" name="Nature">
        <title>Six reference-quality genomes reveal evolution of bat adaptations.</title>
        <authorList>
            <person name="Jebb D."/>
            <person name="Huang Z."/>
            <person name="Pippel M."/>
            <person name="Hughes G.M."/>
            <person name="Lavrichenko K."/>
            <person name="Devanna P."/>
            <person name="Winkler S."/>
            <person name="Jermiin L.S."/>
            <person name="Skirmuntt E.C."/>
            <person name="Katzourakis A."/>
            <person name="Burkitt-Gray L."/>
            <person name="Ray D.A."/>
            <person name="Sullivan K.A.M."/>
            <person name="Roscito J.G."/>
            <person name="Kirilenko B.M."/>
            <person name="Davalos L.M."/>
            <person name="Corthals A.P."/>
            <person name="Power M.L."/>
            <person name="Jones G."/>
            <person name="Ransome R.D."/>
            <person name="Dechmann D.K.N."/>
            <person name="Locatelli A.G."/>
            <person name="Puechmaille S.J."/>
            <person name="Fedrigo O."/>
            <person name="Jarvis E.D."/>
            <person name="Hiller M."/>
            <person name="Vernes S.C."/>
            <person name="Myers E.W."/>
            <person name="Teeling E.C."/>
        </authorList>
    </citation>
    <scope>NUCLEOTIDE SEQUENCE [LARGE SCALE GENOMIC DNA]</scope>
    <source>
        <strain evidence="30">MMolMol1</strain>
        <tissue evidence="30">Muscle</tissue>
    </source>
</reference>
<keyword evidence="8" id="KW-0808">Transferase</keyword>
<dbReference type="EMBL" id="JACASF010000004">
    <property type="protein sequence ID" value="KAF6480421.1"/>
    <property type="molecule type" value="Genomic_DNA"/>
</dbReference>
<dbReference type="CDD" id="cd00064">
    <property type="entry name" value="FU"/>
    <property type="match status" value="1"/>
</dbReference>
<organism evidence="30 31">
    <name type="scientific">Molossus molossus</name>
    <name type="common">Pallas' mastiff bat</name>
    <name type="synonym">Vespertilio molossus</name>
    <dbReference type="NCBI Taxonomy" id="27622"/>
    <lineage>
        <taxon>Eukaryota</taxon>
        <taxon>Metazoa</taxon>
        <taxon>Chordata</taxon>
        <taxon>Craniata</taxon>
        <taxon>Vertebrata</taxon>
        <taxon>Euteleostomi</taxon>
        <taxon>Mammalia</taxon>
        <taxon>Eutheria</taxon>
        <taxon>Laurasiatheria</taxon>
        <taxon>Chiroptera</taxon>
        <taxon>Yangochiroptera</taxon>
        <taxon>Molossidae</taxon>
        <taxon>Molossus</taxon>
    </lineage>
</organism>
<dbReference type="InterPro" id="IPR036941">
    <property type="entry name" value="Rcpt_L-dom_sf"/>
</dbReference>
<dbReference type="GO" id="GO:0005770">
    <property type="term" value="C:late endosome"/>
    <property type="evidence" value="ECO:0007669"/>
    <property type="project" value="UniProtKB-SubCell"/>
</dbReference>
<keyword evidence="19" id="KW-0829">Tyrosine-protein kinase</keyword>
<dbReference type="PROSITE" id="PS50853">
    <property type="entry name" value="FN3"/>
    <property type="match status" value="2"/>
</dbReference>
<evidence type="ECO:0000256" key="3">
    <source>
        <dbReference type="ARBA" id="ARBA00004603"/>
    </source>
</evidence>
<dbReference type="Pfam" id="PF17870">
    <property type="entry name" value="Insulin_TMD"/>
    <property type="match status" value="1"/>
</dbReference>
<dbReference type="InterPro" id="IPR050713">
    <property type="entry name" value="RTP_Phos/Ushers"/>
</dbReference>
<keyword evidence="11" id="KW-0677">Repeat</keyword>
<dbReference type="FunFam" id="2.60.40.10:FF:001010">
    <property type="entry name" value="Tyrosine-protein kinase receptor"/>
    <property type="match status" value="1"/>
</dbReference>
<feature type="chain" id="PRO_5029729368" description="Insulin receptor" evidence="28">
    <location>
        <begin position="28"/>
        <end position="902"/>
    </location>
</feature>
<feature type="domain" description="Fibronectin type-III" evidence="29">
    <location>
        <begin position="727"/>
        <end position="821"/>
    </location>
</feature>
<dbReference type="InterPro" id="IPR000494">
    <property type="entry name" value="Rcpt_L-dom"/>
</dbReference>
<keyword evidence="21 30" id="KW-0675">Receptor</keyword>
<keyword evidence="7" id="KW-0597">Phosphoprotein</keyword>
<keyword evidence="12" id="KW-0547">Nucleotide-binding</keyword>
<dbReference type="InterPro" id="IPR040969">
    <property type="entry name" value="Insulin_TMD"/>
</dbReference>
<gene>
    <name evidence="30" type="ORF">HJG59_006844</name>
</gene>
<dbReference type="SUPFAM" id="SSF57184">
    <property type="entry name" value="Growth factor receptor domain"/>
    <property type="match status" value="1"/>
</dbReference>
<dbReference type="SMART" id="SM00060">
    <property type="entry name" value="FN3"/>
    <property type="match status" value="2"/>
</dbReference>
<keyword evidence="16" id="KW-0067">ATP-binding</keyword>
<dbReference type="CDD" id="cd00063">
    <property type="entry name" value="FN3"/>
    <property type="match status" value="2"/>
</dbReference>
<protein>
    <recommendedName>
        <fullName evidence="25">Insulin receptor</fullName>
        <ecNumber evidence="4">2.7.10.1</ecNumber>
    </recommendedName>
</protein>
<feature type="compositionally biased region" description="Polar residues" evidence="26">
    <location>
        <begin position="655"/>
        <end position="664"/>
    </location>
</feature>
<evidence type="ECO:0000256" key="6">
    <source>
        <dbReference type="ARBA" id="ARBA00022499"/>
    </source>
</evidence>
<evidence type="ECO:0000313" key="30">
    <source>
        <dbReference type="EMBL" id="KAF6480421.1"/>
    </source>
</evidence>
<comment type="subcellular location">
    <subcellularLocation>
        <location evidence="1">Cell membrane</location>
        <topology evidence="1">Single-pass type I membrane protein</topology>
    </subcellularLocation>
    <subcellularLocation>
        <location evidence="3">Late endosome</location>
    </subcellularLocation>
    <subcellularLocation>
        <location evidence="2">Lysosome</location>
    </subcellularLocation>
</comment>
<keyword evidence="14" id="KW-0418">Kinase</keyword>
<evidence type="ECO:0000256" key="1">
    <source>
        <dbReference type="ARBA" id="ARBA00004251"/>
    </source>
</evidence>
<evidence type="ECO:0000256" key="25">
    <source>
        <dbReference type="ARBA" id="ARBA00070927"/>
    </source>
</evidence>
<keyword evidence="22" id="KW-0325">Glycoprotein</keyword>
<keyword evidence="6" id="KW-1017">Isopeptide bond</keyword>
<dbReference type="PANTHER" id="PTHR46957:SF3">
    <property type="entry name" value="CYTOKINE RECEPTOR"/>
    <property type="match status" value="1"/>
</dbReference>
<evidence type="ECO:0000256" key="9">
    <source>
        <dbReference type="ARBA" id="ARBA00022685"/>
    </source>
</evidence>
<evidence type="ECO:0000256" key="17">
    <source>
        <dbReference type="ARBA" id="ARBA00022989"/>
    </source>
</evidence>
<keyword evidence="17 27" id="KW-1133">Transmembrane helix</keyword>
<keyword evidence="20" id="KW-1015">Disulfide bond</keyword>
<dbReference type="Gene3D" id="2.60.40.10">
    <property type="entry name" value="Immunoglobulins"/>
    <property type="match status" value="3"/>
</dbReference>
<evidence type="ECO:0000256" key="27">
    <source>
        <dbReference type="SAM" id="Phobius"/>
    </source>
</evidence>
<evidence type="ECO:0000256" key="28">
    <source>
        <dbReference type="SAM" id="SignalP"/>
    </source>
</evidence>
<dbReference type="SMART" id="SM00261">
    <property type="entry name" value="FU"/>
    <property type="match status" value="1"/>
</dbReference>
<evidence type="ECO:0000259" key="29">
    <source>
        <dbReference type="PROSITE" id="PS50853"/>
    </source>
</evidence>
<evidence type="ECO:0000313" key="31">
    <source>
        <dbReference type="Proteomes" id="UP000550707"/>
    </source>
</evidence>
<dbReference type="EC" id="2.7.10.1" evidence="4"/>
<dbReference type="FunFam" id="3.80.20.20:FF:000002">
    <property type="entry name" value="Tyrosine-protein kinase receptor"/>
    <property type="match status" value="1"/>
</dbReference>
<evidence type="ECO:0000256" key="15">
    <source>
        <dbReference type="ARBA" id="ARBA00022799"/>
    </source>
</evidence>
<evidence type="ECO:0000256" key="7">
    <source>
        <dbReference type="ARBA" id="ARBA00022553"/>
    </source>
</evidence>
<comment type="caution">
    <text evidence="30">The sequence shown here is derived from an EMBL/GenBank/DDBJ whole genome shotgun (WGS) entry which is preliminary data.</text>
</comment>
<keyword evidence="10 27" id="KW-0812">Transmembrane</keyword>
<evidence type="ECO:0000256" key="16">
    <source>
        <dbReference type="ARBA" id="ARBA00022840"/>
    </source>
</evidence>
<dbReference type="SUPFAM" id="SSF49265">
    <property type="entry name" value="Fibronectin type III"/>
    <property type="match status" value="3"/>
</dbReference>
<dbReference type="GO" id="GO:0005524">
    <property type="term" value="F:ATP binding"/>
    <property type="evidence" value="ECO:0007669"/>
    <property type="project" value="UniProtKB-KW"/>
</dbReference>
<dbReference type="Proteomes" id="UP000550707">
    <property type="component" value="Unassembled WGS sequence"/>
</dbReference>
<keyword evidence="23" id="KW-0458">Lysosome</keyword>
<dbReference type="InterPro" id="IPR003961">
    <property type="entry name" value="FN3_dom"/>
</dbReference>
<evidence type="ECO:0000256" key="23">
    <source>
        <dbReference type="ARBA" id="ARBA00023228"/>
    </source>
</evidence>
<accession>A0A7J8I7X7</accession>
<feature type="region of interest" description="Disordered" evidence="26">
    <location>
        <begin position="640"/>
        <end position="666"/>
    </location>
</feature>
<evidence type="ECO:0000256" key="18">
    <source>
        <dbReference type="ARBA" id="ARBA00023136"/>
    </source>
</evidence>
<feature type="signal peptide" evidence="28">
    <location>
        <begin position="1"/>
        <end position="27"/>
    </location>
</feature>
<keyword evidence="18 27" id="KW-0472">Membrane</keyword>
<dbReference type="GO" id="GO:0005764">
    <property type="term" value="C:lysosome"/>
    <property type="evidence" value="ECO:0007669"/>
    <property type="project" value="UniProtKB-SubCell"/>
</dbReference>
<keyword evidence="31" id="KW-1185">Reference proteome</keyword>
<dbReference type="PANTHER" id="PTHR46957">
    <property type="entry name" value="CYTOKINE RECEPTOR"/>
    <property type="match status" value="1"/>
</dbReference>
<dbReference type="InterPro" id="IPR036116">
    <property type="entry name" value="FN3_sf"/>
</dbReference>
<evidence type="ECO:0000256" key="24">
    <source>
        <dbReference type="ARBA" id="ARBA00051243"/>
    </source>
</evidence>
<dbReference type="SUPFAM" id="SSF52058">
    <property type="entry name" value="L domain-like"/>
    <property type="match status" value="2"/>
</dbReference>
<evidence type="ECO:0000256" key="20">
    <source>
        <dbReference type="ARBA" id="ARBA00023157"/>
    </source>
</evidence>
<evidence type="ECO:0000256" key="8">
    <source>
        <dbReference type="ARBA" id="ARBA00022679"/>
    </source>
</evidence>
<evidence type="ECO:0000256" key="26">
    <source>
        <dbReference type="SAM" id="MobiDB-lite"/>
    </source>
</evidence>
<name>A0A7J8I7X7_MOLMO</name>
<evidence type="ECO:0000256" key="21">
    <source>
        <dbReference type="ARBA" id="ARBA00023170"/>
    </source>
</evidence>
<dbReference type="Gene3D" id="3.80.20.20">
    <property type="entry name" value="Receptor L-domain"/>
    <property type="match status" value="2"/>
</dbReference>
<keyword evidence="28" id="KW-0732">Signal</keyword>
<evidence type="ECO:0000256" key="11">
    <source>
        <dbReference type="ARBA" id="ARBA00022737"/>
    </source>
</evidence>
<evidence type="ECO:0000256" key="14">
    <source>
        <dbReference type="ARBA" id="ARBA00022777"/>
    </source>
</evidence>
<evidence type="ECO:0000256" key="12">
    <source>
        <dbReference type="ARBA" id="ARBA00022741"/>
    </source>
</evidence>
<dbReference type="InterPro" id="IPR009030">
    <property type="entry name" value="Growth_fac_rcpt_cys_sf"/>
</dbReference>
<evidence type="ECO:0000256" key="2">
    <source>
        <dbReference type="ARBA" id="ARBA00004371"/>
    </source>
</evidence>
<keyword evidence="9" id="KW-0165">Cleavage on pair of basic residues</keyword>
<feature type="transmembrane region" description="Helical" evidence="27">
    <location>
        <begin position="832"/>
        <end position="853"/>
    </location>
</feature>
<dbReference type="InterPro" id="IPR006212">
    <property type="entry name" value="Furin_repeat"/>
</dbReference>
<keyword evidence="5" id="KW-1003">Cell membrane</keyword>
<evidence type="ECO:0000256" key="5">
    <source>
        <dbReference type="ARBA" id="ARBA00022475"/>
    </source>
</evidence>
<dbReference type="AlphaFoldDB" id="A0A7J8I7X7"/>
<evidence type="ECO:0000256" key="19">
    <source>
        <dbReference type="ARBA" id="ARBA00023137"/>
    </source>
</evidence>
<dbReference type="FunFam" id="2.60.40.10:FF:000087">
    <property type="entry name" value="Tyrosine-protein kinase receptor"/>
    <property type="match status" value="1"/>
</dbReference>
<dbReference type="Pfam" id="PF00757">
    <property type="entry name" value="Furin-like"/>
    <property type="match status" value="1"/>
</dbReference>
<evidence type="ECO:0000256" key="13">
    <source>
        <dbReference type="ARBA" id="ARBA00022753"/>
    </source>
</evidence>
<keyword evidence="15" id="KW-0702">S-nitrosylation</keyword>
<dbReference type="Gene3D" id="2.10.220.10">
    <property type="entry name" value="Hormone Receptor, Insulin-like Growth Factor Receptor 1, Chain A, domain 2"/>
    <property type="match status" value="1"/>
</dbReference>
<dbReference type="InterPro" id="IPR006211">
    <property type="entry name" value="Furin-like_Cys-rich_dom"/>
</dbReference>
<comment type="catalytic activity">
    <reaction evidence="24">
        <text>L-tyrosyl-[protein] + ATP = O-phospho-L-tyrosyl-[protein] + ADP + H(+)</text>
        <dbReference type="Rhea" id="RHEA:10596"/>
        <dbReference type="Rhea" id="RHEA-COMP:10136"/>
        <dbReference type="Rhea" id="RHEA-COMP:20101"/>
        <dbReference type="ChEBI" id="CHEBI:15378"/>
        <dbReference type="ChEBI" id="CHEBI:30616"/>
        <dbReference type="ChEBI" id="CHEBI:46858"/>
        <dbReference type="ChEBI" id="CHEBI:61978"/>
        <dbReference type="ChEBI" id="CHEBI:456216"/>
        <dbReference type="EC" id="2.7.10.1"/>
    </reaction>
</comment>
<keyword evidence="13" id="KW-0967">Endosome</keyword>
<dbReference type="FunFam" id="2.60.40.10:FF:000108">
    <property type="entry name" value="Tyrosine-protein kinase receptor"/>
    <property type="match status" value="1"/>
</dbReference>
<evidence type="ECO:0000256" key="22">
    <source>
        <dbReference type="ARBA" id="ARBA00023180"/>
    </source>
</evidence>
<dbReference type="Pfam" id="PF01030">
    <property type="entry name" value="Recep_L_domain"/>
    <property type="match status" value="2"/>
</dbReference>
<evidence type="ECO:0000256" key="4">
    <source>
        <dbReference type="ARBA" id="ARBA00011902"/>
    </source>
</evidence>
<feature type="domain" description="Fibronectin type-III" evidence="29">
    <location>
        <begin position="510"/>
        <end position="612"/>
    </location>
</feature>
<evidence type="ECO:0000256" key="10">
    <source>
        <dbReference type="ARBA" id="ARBA00022692"/>
    </source>
</evidence>
<dbReference type="GO" id="GO:0004714">
    <property type="term" value="F:transmembrane receptor protein tyrosine kinase activity"/>
    <property type="evidence" value="ECO:0007669"/>
    <property type="project" value="UniProtKB-EC"/>
</dbReference>
<dbReference type="GO" id="GO:0005886">
    <property type="term" value="C:plasma membrane"/>
    <property type="evidence" value="ECO:0007669"/>
    <property type="project" value="UniProtKB-SubCell"/>
</dbReference>
<dbReference type="InterPro" id="IPR013783">
    <property type="entry name" value="Ig-like_fold"/>
</dbReference>
<sequence length="902" mass="101390">MGAGGGREAAATRMLVALAALLVGAAGHLYPGEVCPGMDIRNNLTRLHELANCSVIEGHLQILLMFKTRPEDFRDLSFPKLIMITDYLLLFRVYGLESLKDLFPNLTVIRGSHLFFNYALVIFEMVHLKELGLYNLMNITRGSVRIEKNNELCYLATIDWSRILDSVEDNYIVMNKDDNEECGDICPGTARGKTNCPATVINGQFVERCWTHSHCQKVCPTICKSHGCTTEGLCCHSECLGNCSEPDDPTKCIACRNFYLEGRCVETCPSPYYHFQDWRCVNFSFCQDLHNRCKNSRRQGCHQYVIHNNKCIPECPSGYTMNSSNLMCTPCLGPCPKVCHLLEGEKTIDSVTSAQELRGCTIINGSLIINIRGGNNLAAELEANLGLIEEISGYLKIRRSYALVSLSFFRKLRLIQGDTLEIGPYQNVTEFDGQDACGSNSWTVVDIDPPLRSNDPKSQNHPGWLMRGLKPWTQYAIFVKTLVTFSDERRTYGAKSDIIYVQTNATNPSVPLDPISVSNSSSQIILKWKPPSDPNGNITHYLVFWERQAEDSELYQLDYCLKGLKLPSRTWSPPFESEGSQKHNQSEYEESAGECCSCPKTDSQILKELEESSFRKTFEDYLHNVVFVPRPTRKRRALGDERNVTTAVPTAPGFPNTSSTSIPTSLEEHRPFEKVVNKESLVISGLRHFTGYRIELQACNQDSPEERCSVAAYVSARTMPEAKADDIVGPVTHEIFDKNVVHLMWQEPKEPNGLIVLYEVSYRRYGDEELHLCVSRKHFALEQGCRLRGLPPGNYSVRVRATSLAGNGSWTEATYFYVTDYLDVPSNIAKIIIGPLIFVFLFSVVIGSIYLFLRKRQPDGPLGPLYASSNPEYLSASDGEYRPLPCGWPESYCPVSFAIIVK</sequence>